<dbReference type="RefSeq" id="WP_034800501.1">
    <property type="nucleotide sequence ID" value="NZ_CP015882.1"/>
</dbReference>
<keyword evidence="1" id="KW-0812">Transmembrane</keyword>
<dbReference type="EMBL" id="CP121310">
    <property type="protein sequence ID" value="WFP94798.1"/>
    <property type="molecule type" value="Genomic_DNA"/>
</dbReference>
<evidence type="ECO:0000313" key="2">
    <source>
        <dbReference type="EMBL" id="WFP94798.1"/>
    </source>
</evidence>
<feature type="transmembrane region" description="Helical" evidence="1">
    <location>
        <begin position="115"/>
        <end position="133"/>
    </location>
</feature>
<feature type="transmembrane region" description="Helical" evidence="1">
    <location>
        <begin position="140"/>
        <end position="163"/>
    </location>
</feature>
<keyword evidence="1" id="KW-0472">Membrane</keyword>
<reference evidence="2 3" key="1">
    <citation type="submission" date="2023-03" db="EMBL/GenBank/DDBJ databases">
        <title>Comparative genome and transcriptome analysis combination mining strategies for increasing vitamin B12 production of Ensifer adhaerens strain.</title>
        <authorList>
            <person name="Yongheng L."/>
        </authorList>
    </citation>
    <scope>NUCLEOTIDE SEQUENCE [LARGE SCALE GENOMIC DNA]</scope>
    <source>
        <strain evidence="2 3">Casida A-T305</strain>
        <plasmid evidence="2 3">unnamedB</plasmid>
    </source>
</reference>
<feature type="transmembrane region" description="Helical" evidence="1">
    <location>
        <begin position="92"/>
        <end position="109"/>
    </location>
</feature>
<geneLocation type="plasmid" evidence="2 3">
    <name>unnamedB</name>
</geneLocation>
<name>A0ABY8HRS4_ENSAD</name>
<protein>
    <submittedName>
        <fullName evidence="2">DUF2955 domain-containing protein</fullName>
    </submittedName>
</protein>
<evidence type="ECO:0000256" key="1">
    <source>
        <dbReference type="SAM" id="Phobius"/>
    </source>
</evidence>
<feature type="transmembrane region" description="Helical" evidence="1">
    <location>
        <begin position="21"/>
        <end position="45"/>
    </location>
</feature>
<evidence type="ECO:0000313" key="3">
    <source>
        <dbReference type="Proteomes" id="UP001214094"/>
    </source>
</evidence>
<feature type="transmembrane region" description="Helical" evidence="1">
    <location>
        <begin position="233"/>
        <end position="253"/>
    </location>
</feature>
<proteinExistence type="predicted"/>
<feature type="transmembrane region" description="Helical" evidence="1">
    <location>
        <begin position="259"/>
        <end position="279"/>
    </location>
</feature>
<accession>A0ABY8HRS4</accession>
<feature type="transmembrane region" description="Helical" evidence="1">
    <location>
        <begin position="191"/>
        <end position="221"/>
    </location>
</feature>
<feature type="transmembrane region" description="Helical" evidence="1">
    <location>
        <begin position="286"/>
        <end position="305"/>
    </location>
</feature>
<feature type="transmembrane region" description="Helical" evidence="1">
    <location>
        <begin position="65"/>
        <end position="85"/>
    </location>
</feature>
<gene>
    <name evidence="2" type="ORF">P4B07_34010</name>
</gene>
<feature type="transmembrane region" description="Helical" evidence="1">
    <location>
        <begin position="317"/>
        <end position="335"/>
    </location>
</feature>
<keyword evidence="2" id="KW-0614">Plasmid</keyword>
<dbReference type="Proteomes" id="UP001214094">
    <property type="component" value="Plasmid unnamedB"/>
</dbReference>
<organism evidence="2 3">
    <name type="scientific">Ensifer adhaerens</name>
    <name type="common">Sinorhizobium morelense</name>
    <dbReference type="NCBI Taxonomy" id="106592"/>
    <lineage>
        <taxon>Bacteria</taxon>
        <taxon>Pseudomonadati</taxon>
        <taxon>Pseudomonadota</taxon>
        <taxon>Alphaproteobacteria</taxon>
        <taxon>Hyphomicrobiales</taxon>
        <taxon>Rhizobiaceae</taxon>
        <taxon>Sinorhizobium/Ensifer group</taxon>
        <taxon>Ensifer</taxon>
    </lineage>
</organism>
<sequence>MSADMQLAYDEDRANVKRKGLRIAIAVAVGFSWLLYSGALIPFLGPLFAAQFLISSSRPMPLQKALAVTVLILVVGAFLQFVTVLTGDRPPVLLLLLGLIYFGCFHQQANGRGGPTIFLILVIAVMVPLLTILNEDLGDTILMILVQSVLTGMLLMWLAYALIPDSGAPPLKVATATTYPRAAHYASANTAILLIAVIACLTRDGLATAIVIPITVVSLLLQFDTAASTRAAVGLMITNVTGGVAASVAFGLLQVRPSLSFLFLLVLLAGLVFGGRAAMHAPAAKLYAGAFTIFLLVFGTGVSPLPGSAADSFSTRVSYILVAIAYAMFMTTLLWPRQERGLD</sequence>
<keyword evidence="1" id="KW-1133">Transmembrane helix</keyword>
<dbReference type="GeneID" id="29522249"/>
<keyword evidence="3" id="KW-1185">Reference proteome</keyword>